<protein>
    <submittedName>
        <fullName evidence="6">GMP synthase</fullName>
    </submittedName>
</protein>
<evidence type="ECO:0000313" key="7">
    <source>
        <dbReference type="Proteomes" id="UP000218023"/>
    </source>
</evidence>
<dbReference type="GO" id="GO:0012505">
    <property type="term" value="C:endomembrane system"/>
    <property type="evidence" value="ECO:0007669"/>
    <property type="project" value="UniProtKB-SubCell"/>
</dbReference>
<evidence type="ECO:0000256" key="5">
    <source>
        <dbReference type="SAM" id="Phobius"/>
    </source>
</evidence>
<dbReference type="InterPro" id="IPR008217">
    <property type="entry name" value="Ccc1_fam"/>
</dbReference>
<dbReference type="AlphaFoldDB" id="A0A2A2GIN2"/>
<keyword evidence="4 5" id="KW-0472">Membrane</keyword>
<feature type="transmembrane region" description="Helical" evidence="5">
    <location>
        <begin position="184"/>
        <end position="203"/>
    </location>
</feature>
<proteinExistence type="predicted"/>
<reference evidence="6 7" key="1">
    <citation type="submission" date="2017-09" db="EMBL/GenBank/DDBJ databases">
        <title>Paracoccus alkalisoli sp. nov., isolated from saline alkaline soil.</title>
        <authorList>
            <person name="Dong X."/>
            <person name="Zhang G."/>
        </authorList>
    </citation>
    <scope>NUCLEOTIDE SEQUENCE [LARGE SCALE GENOMIC DNA]</scope>
    <source>
        <strain evidence="6 7">WN007</strain>
    </source>
</reference>
<gene>
    <name evidence="6" type="ORF">CK240_07745</name>
</gene>
<evidence type="ECO:0000256" key="3">
    <source>
        <dbReference type="ARBA" id="ARBA00022989"/>
    </source>
</evidence>
<evidence type="ECO:0000313" key="6">
    <source>
        <dbReference type="EMBL" id="PAU97371.1"/>
    </source>
</evidence>
<comment type="caution">
    <text evidence="6">The sequence shown here is derived from an EMBL/GenBank/DDBJ whole genome shotgun (WGS) entry which is preliminary data.</text>
</comment>
<feature type="transmembrane region" description="Helical" evidence="5">
    <location>
        <begin position="215"/>
        <end position="237"/>
    </location>
</feature>
<dbReference type="OrthoDB" id="5506246at2"/>
<accession>A0A2A2GIN2</accession>
<sequence length="239" mass="24592">MSAAGASRRDPLREYLGQIVYGGNDGIVTTFAIVSGFAGAGAGADGAARVGALAVLLFGLANLCADAVAMGLGAYLSDRSQREVFFRQRQAAMSRIEREPQAAEAAMRDLLSRQGVTGADAQEMTAILARNPRLMADMVLHYGLGVSDPGGGSPVGRALVTFLSFLALGSIPILPFILSEPSTTTFGASVAATAAALVLLGLLRWRATGERFRQAMGETLAVGLICAVVAYLVGTVVGG</sequence>
<keyword evidence="3 5" id="KW-1133">Transmembrane helix</keyword>
<dbReference type="GO" id="GO:0030026">
    <property type="term" value="P:intracellular manganese ion homeostasis"/>
    <property type="evidence" value="ECO:0007669"/>
    <property type="project" value="InterPro"/>
</dbReference>
<dbReference type="RefSeq" id="WP_095639778.1">
    <property type="nucleotide sequence ID" value="NZ_NSJZ01000005.1"/>
</dbReference>
<organism evidence="6 7">
    <name type="scientific">Paracoccus salipaludis</name>
    <dbReference type="NCBI Taxonomy" id="2032623"/>
    <lineage>
        <taxon>Bacteria</taxon>
        <taxon>Pseudomonadati</taxon>
        <taxon>Pseudomonadota</taxon>
        <taxon>Alphaproteobacteria</taxon>
        <taxon>Rhodobacterales</taxon>
        <taxon>Paracoccaceae</taxon>
        <taxon>Paracoccus</taxon>
    </lineage>
</organism>
<evidence type="ECO:0000256" key="2">
    <source>
        <dbReference type="ARBA" id="ARBA00022692"/>
    </source>
</evidence>
<evidence type="ECO:0000256" key="4">
    <source>
        <dbReference type="ARBA" id="ARBA00023136"/>
    </source>
</evidence>
<evidence type="ECO:0000256" key="1">
    <source>
        <dbReference type="ARBA" id="ARBA00004127"/>
    </source>
</evidence>
<name>A0A2A2GIN2_9RHOB</name>
<dbReference type="GO" id="GO:0005384">
    <property type="term" value="F:manganese ion transmembrane transporter activity"/>
    <property type="evidence" value="ECO:0007669"/>
    <property type="project" value="InterPro"/>
</dbReference>
<feature type="transmembrane region" description="Helical" evidence="5">
    <location>
        <begin position="50"/>
        <end position="77"/>
    </location>
</feature>
<dbReference type="PANTHER" id="PTHR31851">
    <property type="entry name" value="FE(2+)/MN(2+) TRANSPORTER PCL1"/>
    <property type="match status" value="1"/>
</dbReference>
<keyword evidence="2 5" id="KW-0812">Transmembrane</keyword>
<dbReference type="Pfam" id="PF01988">
    <property type="entry name" value="VIT1"/>
    <property type="match status" value="1"/>
</dbReference>
<feature type="transmembrane region" description="Helical" evidence="5">
    <location>
        <begin position="21"/>
        <end position="44"/>
    </location>
</feature>
<comment type="subcellular location">
    <subcellularLocation>
        <location evidence="1">Endomembrane system</location>
        <topology evidence="1">Multi-pass membrane protein</topology>
    </subcellularLocation>
</comment>
<dbReference type="Proteomes" id="UP000218023">
    <property type="component" value="Unassembled WGS sequence"/>
</dbReference>
<keyword evidence="7" id="KW-1185">Reference proteome</keyword>
<feature type="transmembrane region" description="Helical" evidence="5">
    <location>
        <begin position="158"/>
        <end position="178"/>
    </location>
</feature>
<dbReference type="EMBL" id="NSJZ01000005">
    <property type="protein sequence ID" value="PAU97371.1"/>
    <property type="molecule type" value="Genomic_DNA"/>
</dbReference>